<keyword evidence="7 15" id="KW-0004">4Fe-4S</keyword>
<dbReference type="GO" id="GO:0046872">
    <property type="term" value="F:metal ion binding"/>
    <property type="evidence" value="ECO:0007669"/>
    <property type="project" value="UniProtKB-KW"/>
</dbReference>
<evidence type="ECO:0000256" key="6">
    <source>
        <dbReference type="ARBA" id="ARBA00011245"/>
    </source>
</evidence>
<dbReference type="GO" id="GO:0047456">
    <property type="term" value="F:2-methylisocitrate dehydratase activity"/>
    <property type="evidence" value="ECO:0007669"/>
    <property type="project" value="UniProtKB-EC"/>
</dbReference>
<evidence type="ECO:0000313" key="19">
    <source>
        <dbReference type="Proteomes" id="UP000044071"/>
    </source>
</evidence>
<accession>A0A078L5A3</accession>
<evidence type="ECO:0000256" key="1">
    <source>
        <dbReference type="ARBA" id="ARBA00000118"/>
    </source>
</evidence>
<dbReference type="eggNOG" id="COG1048">
    <property type="taxonomic scope" value="Bacteria"/>
</dbReference>
<evidence type="ECO:0000256" key="4">
    <source>
        <dbReference type="ARBA" id="ARBA00005026"/>
    </source>
</evidence>
<evidence type="ECO:0000313" key="18">
    <source>
        <dbReference type="EMBL" id="CDZ79103.1"/>
    </source>
</evidence>
<dbReference type="InterPro" id="IPR036008">
    <property type="entry name" value="Aconitase_4Fe-4S_dom"/>
</dbReference>
<name>A0A078L5A3_9GAMM</name>
<protein>
    <recommendedName>
        <fullName evidence="15">Aconitate hydratase</fullName>
        <shortName evidence="15">Aconitase</shortName>
        <ecNumber evidence="15">4.2.1.3</ecNumber>
    </recommendedName>
</protein>
<comment type="catalytic activity">
    <reaction evidence="1">
        <text>(2S,3R)-3-hydroxybutane-1,2,3-tricarboxylate = 2-methyl-cis-aconitate + H2O</text>
        <dbReference type="Rhea" id="RHEA:17941"/>
        <dbReference type="ChEBI" id="CHEBI:15377"/>
        <dbReference type="ChEBI" id="CHEBI:57429"/>
        <dbReference type="ChEBI" id="CHEBI:57872"/>
        <dbReference type="EC" id="4.2.1.99"/>
    </reaction>
</comment>
<keyword evidence="8" id="KW-0816">Tricarboxylic acid cycle</keyword>
<dbReference type="CDD" id="cd01580">
    <property type="entry name" value="AcnA_IRP_Swivel"/>
    <property type="match status" value="1"/>
</dbReference>
<dbReference type="InterPro" id="IPR000573">
    <property type="entry name" value="AconitaseA/IPMdHydase_ssu_swvl"/>
</dbReference>
<keyword evidence="11 15" id="KW-0408">Iron</keyword>
<evidence type="ECO:0000256" key="14">
    <source>
        <dbReference type="ARBA" id="ARBA00023501"/>
    </source>
</evidence>
<sequence>MKVGQDSLSTESQLKVEGKTYHYYSLKEAEKNHFNGINRLPYSLKVLFENLLRFEDGSTVTTDDIKALASWLDTKTSQHEIAYRPSRVLMQDFTGVPAVVDLAAMRTALEKLGGNAEKISPLSPVDLVIDHSVMVDKFGSKDALEQNTEIELERNIERYEFLRWGQKAFANFQVVPPGTGICHQVNLEYLGKTVWSSEDKGKLYAYPDTLVGTDSHTTMINGLGVLGWGVGGIEAEAAMLGQPVSMLIPEVIGFKLSGKLREGITATDLVLTVTQMLRKKGVVGKFVEFYGPGLSALPLADRATISNMAPEYGATCGFFPVDKETLRYLELTGRDPHTVALVEAYCKAQGLWYDENTEDPIFTDSLSLDLSTVEPSLAGPKRPQDKVNLTTLAKEFDAFMQEVGKSDEKDQAFAVKGESFDMHHGDVVIAAITSCTNTSNPSVLMAAGLVAKKAVEKGLTRKPWVKSSLAPGSKVVTDYLHHAGLHTYLDKLGFNLVGYGCTTCIGNSGPLPDAIAQTVTDNDMVVCSVLSGNRNFEGRVHPQVRANWLASPPLVVAYALSGTTCTDLTKDPLGKDTQGKDVFLKDIWPSNEEVAAEVAKVTGAMFRKEYSEVFRGDAHWQGIKTSSSSTYSWNKDSTYIQHPPFFDNLPKKPEAIKPVNKAYVLALLGDSITTDHISPAGSIKANSPAGLYLKSKGVSEADFNSYGSRRGNHEVMMRGTFANIRIRNEMTPGIEGGITRHVPTDKVMPIYDASMLYQQDHQQLVIIAGKEYGTGSSRDWAAKGTNLLGVKAVITESFERIHRSNLIGMGVLPLQFQEGTTRKTLKLDGSERISIAADDSLKPGAKVNLTISRQNGSDEIIQVVCRIDTANELEYYRNGGILQYVLRNLT</sequence>
<dbReference type="PANTHER" id="PTHR11670">
    <property type="entry name" value="ACONITASE/IRON-RESPONSIVE ELEMENT FAMILY MEMBER"/>
    <property type="match status" value="1"/>
</dbReference>
<feature type="domain" description="Aconitase A/isopropylmalate dehydratase small subunit swivel" evidence="17">
    <location>
        <begin position="691"/>
        <end position="818"/>
    </location>
</feature>
<evidence type="ECO:0000256" key="3">
    <source>
        <dbReference type="ARBA" id="ARBA00004717"/>
    </source>
</evidence>
<keyword evidence="10" id="KW-0694">RNA-binding</keyword>
<dbReference type="GO" id="GO:0003994">
    <property type="term" value="F:aconitate hydratase activity"/>
    <property type="evidence" value="ECO:0007669"/>
    <property type="project" value="UniProtKB-EC"/>
</dbReference>
<comment type="catalytic activity">
    <reaction evidence="14 15">
        <text>citrate = D-threo-isocitrate</text>
        <dbReference type="Rhea" id="RHEA:10336"/>
        <dbReference type="ChEBI" id="CHEBI:15562"/>
        <dbReference type="ChEBI" id="CHEBI:16947"/>
        <dbReference type="EC" id="4.2.1.3"/>
    </reaction>
</comment>
<comment type="pathway">
    <text evidence="4">Organic acid metabolism; propanoate degradation.</text>
</comment>
<evidence type="ECO:0000256" key="7">
    <source>
        <dbReference type="ARBA" id="ARBA00022485"/>
    </source>
</evidence>
<dbReference type="InterPro" id="IPR001030">
    <property type="entry name" value="Acoase/IPM_deHydtase_lsu_aba"/>
</dbReference>
<dbReference type="NCBIfam" id="NF006757">
    <property type="entry name" value="PRK09277.1"/>
    <property type="match status" value="1"/>
</dbReference>
<dbReference type="FunFam" id="3.30.499.10:FF:000020">
    <property type="entry name" value="Aconitate hydratase A"/>
    <property type="match status" value="1"/>
</dbReference>
<comment type="cofactor">
    <cofactor evidence="2">
        <name>[4Fe-4S] cluster</name>
        <dbReference type="ChEBI" id="CHEBI:49883"/>
    </cofactor>
</comment>
<dbReference type="PRINTS" id="PR00415">
    <property type="entry name" value="ACONITASE"/>
</dbReference>
<evidence type="ECO:0000256" key="11">
    <source>
        <dbReference type="ARBA" id="ARBA00023004"/>
    </source>
</evidence>
<organism evidence="18 19">
    <name type="scientific">Legionella massiliensis</name>
    <dbReference type="NCBI Taxonomy" id="1034943"/>
    <lineage>
        <taxon>Bacteria</taxon>
        <taxon>Pseudomonadati</taxon>
        <taxon>Pseudomonadota</taxon>
        <taxon>Gammaproteobacteria</taxon>
        <taxon>Legionellales</taxon>
        <taxon>Legionellaceae</taxon>
        <taxon>Legionella</taxon>
    </lineage>
</organism>
<dbReference type="SUPFAM" id="SSF53732">
    <property type="entry name" value="Aconitase iron-sulfur domain"/>
    <property type="match status" value="1"/>
</dbReference>
<dbReference type="UniPathway" id="UPA00223">
    <property type="reaction ID" value="UER00718"/>
</dbReference>
<dbReference type="GO" id="GO:0006099">
    <property type="term" value="P:tricarboxylic acid cycle"/>
    <property type="evidence" value="ECO:0007669"/>
    <property type="project" value="UniProtKB-UniPathway"/>
</dbReference>
<dbReference type="InterPro" id="IPR015931">
    <property type="entry name" value="Acnase/IPM_dHydase_lsu_aba_1/3"/>
</dbReference>
<dbReference type="InterPro" id="IPR015928">
    <property type="entry name" value="Aconitase/3IPM_dehydase_swvl"/>
</dbReference>
<dbReference type="RefSeq" id="WP_044012261.1">
    <property type="nucleotide sequence ID" value="NZ_CCVW01000004.1"/>
</dbReference>
<evidence type="ECO:0000256" key="12">
    <source>
        <dbReference type="ARBA" id="ARBA00023014"/>
    </source>
</evidence>
<dbReference type="EC" id="4.2.1.3" evidence="15"/>
<dbReference type="Proteomes" id="UP000044071">
    <property type="component" value="Unassembled WGS sequence"/>
</dbReference>
<proteinExistence type="inferred from homology"/>
<evidence type="ECO:0000256" key="10">
    <source>
        <dbReference type="ARBA" id="ARBA00022884"/>
    </source>
</evidence>
<dbReference type="STRING" id="1034943.BN59_03420"/>
<dbReference type="Gene3D" id="6.10.190.10">
    <property type="match status" value="1"/>
</dbReference>
<evidence type="ECO:0000256" key="8">
    <source>
        <dbReference type="ARBA" id="ARBA00022532"/>
    </source>
</evidence>
<dbReference type="Pfam" id="PF00694">
    <property type="entry name" value="Aconitase_C"/>
    <property type="match status" value="1"/>
</dbReference>
<evidence type="ECO:0000259" key="17">
    <source>
        <dbReference type="Pfam" id="PF00694"/>
    </source>
</evidence>
<comment type="subunit">
    <text evidence="6">Monomer.</text>
</comment>
<dbReference type="AlphaFoldDB" id="A0A078L5A3"/>
<dbReference type="FunFam" id="3.30.499.10:FF:000002">
    <property type="entry name" value="Aconitate hydratase"/>
    <property type="match status" value="1"/>
</dbReference>
<feature type="domain" description="Aconitase/3-isopropylmalate dehydratase large subunit alpha/beta/alpha" evidence="16">
    <location>
        <begin position="77"/>
        <end position="562"/>
    </location>
</feature>
<keyword evidence="12 15" id="KW-0411">Iron-sulfur</keyword>
<dbReference type="GO" id="GO:0003723">
    <property type="term" value="F:RNA binding"/>
    <property type="evidence" value="ECO:0007669"/>
    <property type="project" value="UniProtKB-KW"/>
</dbReference>
<dbReference type="NCBIfam" id="TIGR01341">
    <property type="entry name" value="aconitase_1"/>
    <property type="match status" value="1"/>
</dbReference>
<comment type="pathway">
    <text evidence="3">Carbohydrate metabolism; tricarboxylic acid cycle; isocitrate from oxaloacetate: step 2/2.</text>
</comment>
<keyword evidence="19" id="KW-1185">Reference proteome</keyword>
<dbReference type="Gene3D" id="3.30.499.10">
    <property type="entry name" value="Aconitase, domain 3"/>
    <property type="match status" value="2"/>
</dbReference>
<reference evidence="18 19" key="1">
    <citation type="submission" date="2014-06" db="EMBL/GenBank/DDBJ databases">
        <authorList>
            <person name="Urmite Genomes Urmite Genomes"/>
        </authorList>
    </citation>
    <scope>NUCLEOTIDE SEQUENCE [LARGE SCALE GENOMIC DNA]</scope>
</reference>
<dbReference type="SUPFAM" id="SSF52016">
    <property type="entry name" value="LeuD/IlvD-like"/>
    <property type="match status" value="1"/>
</dbReference>
<dbReference type="NCBIfam" id="NF009520">
    <property type="entry name" value="PRK12881.1"/>
    <property type="match status" value="1"/>
</dbReference>
<evidence type="ECO:0000259" key="16">
    <source>
        <dbReference type="Pfam" id="PF00330"/>
    </source>
</evidence>
<dbReference type="GO" id="GO:0051539">
    <property type="term" value="F:4 iron, 4 sulfur cluster binding"/>
    <property type="evidence" value="ECO:0007669"/>
    <property type="project" value="UniProtKB-KW"/>
</dbReference>
<keyword evidence="13 15" id="KW-0456">Lyase</keyword>
<comment type="similarity">
    <text evidence="5 15">Belongs to the aconitase/IPM isomerase family.</text>
</comment>
<dbReference type="EMBL" id="CCSB01000004">
    <property type="protein sequence ID" value="CDZ79103.1"/>
    <property type="molecule type" value="Genomic_DNA"/>
</dbReference>
<evidence type="ECO:0000256" key="5">
    <source>
        <dbReference type="ARBA" id="ARBA00007185"/>
    </source>
</evidence>
<comment type="function">
    <text evidence="15">Catalyzes the isomerization of citrate to isocitrate via cis-aconitate.</text>
</comment>
<keyword evidence="9" id="KW-0479">Metal-binding</keyword>
<evidence type="ECO:0000256" key="9">
    <source>
        <dbReference type="ARBA" id="ARBA00022723"/>
    </source>
</evidence>
<dbReference type="InterPro" id="IPR044137">
    <property type="entry name" value="AcnA_IRP_Swivel"/>
</dbReference>
<dbReference type="Pfam" id="PF00330">
    <property type="entry name" value="Aconitase"/>
    <property type="match status" value="1"/>
</dbReference>
<evidence type="ECO:0000256" key="13">
    <source>
        <dbReference type="ARBA" id="ARBA00023239"/>
    </source>
</evidence>
<dbReference type="CDD" id="cd01586">
    <property type="entry name" value="AcnA_IRP"/>
    <property type="match status" value="1"/>
</dbReference>
<dbReference type="OrthoDB" id="9764318at2"/>
<dbReference type="FunFam" id="3.20.19.10:FF:000001">
    <property type="entry name" value="Aconitate hydratase"/>
    <property type="match status" value="1"/>
</dbReference>
<evidence type="ECO:0000256" key="2">
    <source>
        <dbReference type="ARBA" id="ARBA00001966"/>
    </source>
</evidence>
<dbReference type="InterPro" id="IPR018136">
    <property type="entry name" value="Aconitase_4Fe-4S_BS"/>
</dbReference>
<gene>
    <name evidence="18" type="primary">acnA_1</name>
    <name evidence="18" type="ORF">BN59_03420</name>
</gene>
<dbReference type="Gene3D" id="3.20.19.10">
    <property type="entry name" value="Aconitase, domain 4"/>
    <property type="match status" value="1"/>
</dbReference>
<dbReference type="InterPro" id="IPR006249">
    <property type="entry name" value="Aconitase/IRP2"/>
</dbReference>
<dbReference type="PROSITE" id="PS01244">
    <property type="entry name" value="ACONITASE_2"/>
    <property type="match status" value="1"/>
</dbReference>
<dbReference type="PROSITE" id="PS00450">
    <property type="entry name" value="ACONITASE_1"/>
    <property type="match status" value="1"/>
</dbReference>
<evidence type="ECO:0000256" key="15">
    <source>
        <dbReference type="RuleBase" id="RU361275"/>
    </source>
</evidence>